<dbReference type="Gene3D" id="2.60.40.2030">
    <property type="match status" value="5"/>
</dbReference>
<evidence type="ECO:0000259" key="4">
    <source>
        <dbReference type="Pfam" id="PF03160"/>
    </source>
</evidence>
<gene>
    <name evidence="5" type="ORF">ElyMa_005399800</name>
</gene>
<dbReference type="GO" id="GO:0016020">
    <property type="term" value="C:membrane"/>
    <property type="evidence" value="ECO:0007669"/>
    <property type="project" value="InterPro"/>
</dbReference>
<evidence type="ECO:0000256" key="3">
    <source>
        <dbReference type="ARBA" id="ARBA00022837"/>
    </source>
</evidence>
<dbReference type="GO" id="GO:0010855">
    <property type="term" value="F:adenylate cyclase inhibitor activity"/>
    <property type="evidence" value="ECO:0007669"/>
    <property type="project" value="TreeGrafter"/>
</dbReference>
<keyword evidence="5" id="KW-0675">Receptor</keyword>
<keyword evidence="2" id="KW-0677">Repeat</keyword>
<dbReference type="SUPFAM" id="SSF141072">
    <property type="entry name" value="CalX-like"/>
    <property type="match status" value="5"/>
</dbReference>
<evidence type="ECO:0000256" key="1">
    <source>
        <dbReference type="ARBA" id="ARBA00022729"/>
    </source>
</evidence>
<dbReference type="GO" id="GO:0004930">
    <property type="term" value="F:G protein-coupled receptor activity"/>
    <property type="evidence" value="ECO:0007669"/>
    <property type="project" value="InterPro"/>
</dbReference>
<dbReference type="AlphaFoldDB" id="A0AAV4EH65"/>
<comment type="caution">
    <text evidence="5">The sequence shown here is derived from an EMBL/GenBank/DDBJ whole genome shotgun (WGS) entry which is preliminary data.</text>
</comment>
<feature type="domain" description="Calx-beta" evidence="4">
    <location>
        <begin position="172"/>
        <end position="257"/>
    </location>
</feature>
<keyword evidence="3" id="KW-0106">Calcium</keyword>
<dbReference type="GO" id="GO:0005737">
    <property type="term" value="C:cytoplasm"/>
    <property type="evidence" value="ECO:0007669"/>
    <property type="project" value="TreeGrafter"/>
</dbReference>
<feature type="domain" description="Calx-beta" evidence="4">
    <location>
        <begin position="84"/>
        <end position="138"/>
    </location>
</feature>
<keyword evidence="1" id="KW-0732">Signal</keyword>
<dbReference type="InterPro" id="IPR026919">
    <property type="entry name" value="ADGRV1"/>
</dbReference>
<dbReference type="Pfam" id="PF03160">
    <property type="entry name" value="Calx-beta"/>
    <property type="match status" value="4"/>
</dbReference>
<keyword evidence="6" id="KW-1185">Reference proteome</keyword>
<dbReference type="InterPro" id="IPR003644">
    <property type="entry name" value="Calx_beta"/>
</dbReference>
<dbReference type="GO" id="GO:0071277">
    <property type="term" value="P:cellular response to calcium ion"/>
    <property type="evidence" value="ECO:0007669"/>
    <property type="project" value="TreeGrafter"/>
</dbReference>
<protein>
    <submittedName>
        <fullName evidence="5">G-protein coupled receptor 98</fullName>
    </submittedName>
</protein>
<dbReference type="Proteomes" id="UP000762676">
    <property type="component" value="Unassembled WGS sequence"/>
</dbReference>
<accession>A0AAV4EH65</accession>
<dbReference type="InterPro" id="IPR038081">
    <property type="entry name" value="CalX-like_sf"/>
</dbReference>
<evidence type="ECO:0000256" key="2">
    <source>
        <dbReference type="ARBA" id="ARBA00022737"/>
    </source>
</evidence>
<feature type="domain" description="Calx-beta" evidence="4">
    <location>
        <begin position="279"/>
        <end position="383"/>
    </location>
</feature>
<reference evidence="5 6" key="1">
    <citation type="journal article" date="2021" name="Elife">
        <title>Chloroplast acquisition without the gene transfer in kleptoplastic sea slugs, Plakobranchus ocellatus.</title>
        <authorList>
            <person name="Maeda T."/>
            <person name="Takahashi S."/>
            <person name="Yoshida T."/>
            <person name="Shimamura S."/>
            <person name="Takaki Y."/>
            <person name="Nagai Y."/>
            <person name="Toyoda A."/>
            <person name="Suzuki Y."/>
            <person name="Arimoto A."/>
            <person name="Ishii H."/>
            <person name="Satoh N."/>
            <person name="Nishiyama T."/>
            <person name="Hasebe M."/>
            <person name="Maruyama T."/>
            <person name="Minagawa J."/>
            <person name="Obokata J."/>
            <person name="Shigenobu S."/>
        </authorList>
    </citation>
    <scope>NUCLEOTIDE SEQUENCE [LARGE SCALE GENOMIC DNA]</scope>
</reference>
<evidence type="ECO:0000313" key="5">
    <source>
        <dbReference type="EMBL" id="GFR60104.1"/>
    </source>
</evidence>
<sequence>MFTFNSSYLKFYFLSKMQVPNDPDNDFVGSSQVARYAARERGVTSVTFTVNDDLVAETEELFYMRLEPLDPAVRVGAKNTLRVVIRANDDAYGVFSIDEVNSSDADAVPGQDIQPVTGTITFQAQQTEAEISLQIRHDASQYRFEEGPNSKTVTVDVTRGLDDEGQRSPFGNINHLVTLRYSFEVDVNGGATEPQDFEGTDGALTFQPMETRKTISFLIKDDNTPELEEYFRIRLFSLEGEAELVVPSVTNVIINANDNPSGILSFQATSDGERPLQRVNEDTFSSVTFQVHRYEGTFGEVTVQWEVTRDRGASVPVTEDIGPVRGTLVFADGQNEASITLTVVQDNTPEPAEMFDVNLIPNSVTGNAEVEGVTVARLLVEDSDNVYGTVEFGPGTDHALFTTQTPRTLRLSVTRSGGRERNLLANITVQYEDSYEQREEGDVLEASSETFVLPEGQDPVLVDFDLKASAFLSVGGQFTAVIESVSFEEPAPRFGSFNGPTIGEFRPQTTVLVQAAQANGETGFFNVTNQFVDEPEEGVTMVGLLVSREGLSGRAVVRWSVSGNDVTADDVQDLSGTVVLETGMSEVLINIGIKADDIPELTESVVVNLDSIEPSNTQRLRPGATSIVIDVLSNDNPGGVIQFSPQMAASFEIEVSLV</sequence>
<organism evidence="5 6">
    <name type="scientific">Elysia marginata</name>
    <dbReference type="NCBI Taxonomy" id="1093978"/>
    <lineage>
        <taxon>Eukaryota</taxon>
        <taxon>Metazoa</taxon>
        <taxon>Spiralia</taxon>
        <taxon>Lophotrochozoa</taxon>
        <taxon>Mollusca</taxon>
        <taxon>Gastropoda</taxon>
        <taxon>Heterobranchia</taxon>
        <taxon>Euthyneura</taxon>
        <taxon>Panpulmonata</taxon>
        <taxon>Sacoglossa</taxon>
        <taxon>Placobranchoidea</taxon>
        <taxon>Plakobranchidae</taxon>
        <taxon>Elysia</taxon>
    </lineage>
</organism>
<dbReference type="FunFam" id="2.60.40.2030:FF:000017">
    <property type="entry name" value="Adhesion G protein-coupled receptor V1"/>
    <property type="match status" value="1"/>
</dbReference>
<dbReference type="PANTHER" id="PTHR46682">
    <property type="entry name" value="ADHESION G-PROTEIN COUPLED RECEPTOR V1"/>
    <property type="match status" value="1"/>
</dbReference>
<proteinExistence type="predicted"/>
<feature type="domain" description="Calx-beta" evidence="4">
    <location>
        <begin position="525"/>
        <end position="629"/>
    </location>
</feature>
<name>A0AAV4EH65_9GAST</name>
<dbReference type="PANTHER" id="PTHR46682:SF1">
    <property type="entry name" value="ADHESION G-PROTEIN COUPLED RECEPTOR V1"/>
    <property type="match status" value="1"/>
</dbReference>
<dbReference type="GO" id="GO:0001965">
    <property type="term" value="F:G-protein alpha-subunit binding"/>
    <property type="evidence" value="ECO:0007669"/>
    <property type="project" value="TreeGrafter"/>
</dbReference>
<dbReference type="EMBL" id="BMAT01010758">
    <property type="protein sequence ID" value="GFR60104.1"/>
    <property type="molecule type" value="Genomic_DNA"/>
</dbReference>
<evidence type="ECO:0000313" key="6">
    <source>
        <dbReference type="Proteomes" id="UP000762676"/>
    </source>
</evidence>